<evidence type="ECO:0000256" key="3">
    <source>
        <dbReference type="ARBA" id="ARBA00022553"/>
    </source>
</evidence>
<protein>
    <recommendedName>
        <fullName evidence="2">histidine kinase</fullName>
        <ecNumber evidence="2">2.7.13.3</ecNumber>
    </recommendedName>
</protein>
<dbReference type="InterPro" id="IPR003594">
    <property type="entry name" value="HATPase_dom"/>
</dbReference>
<keyword evidence="7" id="KW-0067">ATP-binding</keyword>
<feature type="transmembrane region" description="Helical" evidence="9">
    <location>
        <begin position="27"/>
        <end position="46"/>
    </location>
</feature>
<organism evidence="12 13">
    <name type="scientific">Fodinibacter luteus</name>
    <dbReference type="NCBI Taxonomy" id="552064"/>
    <lineage>
        <taxon>Bacteria</taxon>
        <taxon>Bacillati</taxon>
        <taxon>Actinomycetota</taxon>
        <taxon>Actinomycetes</taxon>
        <taxon>Micrococcales</taxon>
        <taxon>Intrasporangiaceae</taxon>
        <taxon>Fodinibacter (ex Wang et al. 2009)</taxon>
    </lineage>
</organism>
<dbReference type="InterPro" id="IPR036890">
    <property type="entry name" value="HATPase_C_sf"/>
</dbReference>
<feature type="transmembrane region" description="Helical" evidence="9">
    <location>
        <begin position="338"/>
        <end position="357"/>
    </location>
</feature>
<reference evidence="13" key="1">
    <citation type="journal article" date="2019" name="Int. J. Syst. Evol. Microbiol.">
        <title>The Global Catalogue of Microorganisms (GCM) 10K type strain sequencing project: providing services to taxonomists for standard genome sequencing and annotation.</title>
        <authorList>
            <consortium name="The Broad Institute Genomics Platform"/>
            <consortium name="The Broad Institute Genome Sequencing Center for Infectious Disease"/>
            <person name="Wu L."/>
            <person name="Ma J."/>
        </authorList>
    </citation>
    <scope>NUCLEOTIDE SEQUENCE [LARGE SCALE GENOMIC DNA]</scope>
    <source>
        <strain evidence="13">JCM 17809</strain>
    </source>
</reference>
<dbReference type="EMBL" id="BAABGM010000024">
    <property type="protein sequence ID" value="GAA4412211.1"/>
    <property type="molecule type" value="Genomic_DNA"/>
</dbReference>
<feature type="transmembrane region" description="Helical" evidence="9">
    <location>
        <begin position="239"/>
        <end position="256"/>
    </location>
</feature>
<evidence type="ECO:0000256" key="1">
    <source>
        <dbReference type="ARBA" id="ARBA00000085"/>
    </source>
</evidence>
<accession>A0ABP8KQ04</accession>
<keyword evidence="8" id="KW-0902">Two-component regulatory system</keyword>
<dbReference type="Pfam" id="PF02518">
    <property type="entry name" value="HATPase_c"/>
    <property type="match status" value="1"/>
</dbReference>
<feature type="transmembrane region" description="Helical" evidence="9">
    <location>
        <begin position="310"/>
        <end position="326"/>
    </location>
</feature>
<evidence type="ECO:0000256" key="5">
    <source>
        <dbReference type="ARBA" id="ARBA00022741"/>
    </source>
</evidence>
<feature type="transmembrane region" description="Helical" evidence="9">
    <location>
        <begin position="286"/>
        <end position="303"/>
    </location>
</feature>
<dbReference type="Pfam" id="PF07730">
    <property type="entry name" value="HisKA_3"/>
    <property type="match status" value="1"/>
</dbReference>
<sequence length="572" mass="58699">MPRAVAAVVLLLSVVVLQLADALRGGVLVGTPIVVLGSAVAGYLVGLTCRWPVALGAGLVAASVLTWAHQVADPGVHPVPDDFMFSLLCVGAPALAGAVVQGRSDQVRELRRVAGLLEAQRGAEVRRARLEERNRLQVLLYRGFSEQVAAIAVRAESAVGAEDAEMRRALADIEGAARASLDELRGVLGSLRDESETNWREPARTPALPEPVGVADIALGAGVGAVLAVESVVSPQAQGPALLNVLVALLAAAPLIIRRQHPLTACALTLSGLTVMAVWLTPPTVMVTSILAVLVCGYVVGAHGRGGRRIAGAAVVLGALALLAWADPGGLADPAALVPMLAFTGTAVGVGVVSAGWSQRAAELVAAVVELERGREVEVGLAVAEQRNELAGELHDTVAHAMTVICLQASAGQVRPGEGTLDTVLDAARSTLHELRDGLGHLAEDGELGVAGLTAQARRVGLSPQVRVTGRMDELPPETRSMAARVLREALTNASRYAPSSSVRIEVATSDVLRLSVLDEGPNAPPEGGLGAGTGLATLAQEVSRRGGTMSWGPSGEGFRVSATLPGIGVLA</sequence>
<comment type="catalytic activity">
    <reaction evidence="1">
        <text>ATP + protein L-histidine = ADP + protein N-phospho-L-histidine.</text>
        <dbReference type="EC" id="2.7.13.3"/>
    </reaction>
</comment>
<dbReference type="Proteomes" id="UP001500945">
    <property type="component" value="Unassembled WGS sequence"/>
</dbReference>
<keyword evidence="5" id="KW-0547">Nucleotide-binding</keyword>
<name>A0ABP8KQ04_9MICO</name>
<keyword evidence="3" id="KW-0597">Phosphoprotein</keyword>
<proteinExistence type="predicted"/>
<dbReference type="Gene3D" id="3.30.565.10">
    <property type="entry name" value="Histidine kinase-like ATPase, C-terminal domain"/>
    <property type="match status" value="1"/>
</dbReference>
<feature type="transmembrane region" description="Helical" evidence="9">
    <location>
        <begin position="83"/>
        <end position="102"/>
    </location>
</feature>
<evidence type="ECO:0000256" key="6">
    <source>
        <dbReference type="ARBA" id="ARBA00022777"/>
    </source>
</evidence>
<feature type="domain" description="Histidine kinase/HSP90-like ATPase" evidence="10">
    <location>
        <begin position="484"/>
        <end position="566"/>
    </location>
</feature>
<dbReference type="PANTHER" id="PTHR24421:SF10">
    <property type="entry name" value="NITRATE_NITRITE SENSOR PROTEIN NARQ"/>
    <property type="match status" value="1"/>
</dbReference>
<dbReference type="EC" id="2.7.13.3" evidence="2"/>
<evidence type="ECO:0000256" key="4">
    <source>
        <dbReference type="ARBA" id="ARBA00022679"/>
    </source>
</evidence>
<comment type="caution">
    <text evidence="12">The sequence shown here is derived from an EMBL/GenBank/DDBJ whole genome shotgun (WGS) entry which is preliminary data.</text>
</comment>
<evidence type="ECO:0000256" key="2">
    <source>
        <dbReference type="ARBA" id="ARBA00012438"/>
    </source>
</evidence>
<dbReference type="InterPro" id="IPR011712">
    <property type="entry name" value="Sig_transdc_His_kin_sub3_dim/P"/>
</dbReference>
<evidence type="ECO:0000313" key="12">
    <source>
        <dbReference type="EMBL" id="GAA4412211.1"/>
    </source>
</evidence>
<keyword evidence="9" id="KW-0472">Membrane</keyword>
<evidence type="ECO:0000259" key="11">
    <source>
        <dbReference type="Pfam" id="PF07730"/>
    </source>
</evidence>
<evidence type="ECO:0000256" key="9">
    <source>
        <dbReference type="SAM" id="Phobius"/>
    </source>
</evidence>
<gene>
    <name evidence="12" type="ORF">GCM10023168_33840</name>
</gene>
<dbReference type="InterPro" id="IPR050482">
    <property type="entry name" value="Sensor_HK_TwoCompSys"/>
</dbReference>
<feature type="domain" description="Signal transduction histidine kinase subgroup 3 dimerisation and phosphoacceptor" evidence="11">
    <location>
        <begin position="387"/>
        <end position="445"/>
    </location>
</feature>
<keyword evidence="4" id="KW-0808">Transferase</keyword>
<evidence type="ECO:0000259" key="10">
    <source>
        <dbReference type="Pfam" id="PF02518"/>
    </source>
</evidence>
<keyword evidence="13" id="KW-1185">Reference proteome</keyword>
<keyword evidence="9" id="KW-0812">Transmembrane</keyword>
<keyword evidence="6" id="KW-0418">Kinase</keyword>
<evidence type="ECO:0000256" key="7">
    <source>
        <dbReference type="ARBA" id="ARBA00022840"/>
    </source>
</evidence>
<keyword evidence="9" id="KW-1133">Transmembrane helix</keyword>
<evidence type="ECO:0000256" key="8">
    <source>
        <dbReference type="ARBA" id="ARBA00023012"/>
    </source>
</evidence>
<feature type="transmembrane region" description="Helical" evidence="9">
    <location>
        <begin position="53"/>
        <end position="71"/>
    </location>
</feature>
<evidence type="ECO:0000313" key="13">
    <source>
        <dbReference type="Proteomes" id="UP001500945"/>
    </source>
</evidence>
<dbReference type="PANTHER" id="PTHR24421">
    <property type="entry name" value="NITRATE/NITRITE SENSOR PROTEIN NARX-RELATED"/>
    <property type="match status" value="1"/>
</dbReference>
<dbReference type="Gene3D" id="1.20.5.1930">
    <property type="match status" value="1"/>
</dbReference>
<dbReference type="SUPFAM" id="SSF55874">
    <property type="entry name" value="ATPase domain of HSP90 chaperone/DNA topoisomerase II/histidine kinase"/>
    <property type="match status" value="1"/>
</dbReference>